<organism evidence="11 12">
    <name type="scientific">Aspergillus bombycis</name>
    <dbReference type="NCBI Taxonomy" id="109264"/>
    <lineage>
        <taxon>Eukaryota</taxon>
        <taxon>Fungi</taxon>
        <taxon>Dikarya</taxon>
        <taxon>Ascomycota</taxon>
        <taxon>Pezizomycotina</taxon>
        <taxon>Eurotiomycetes</taxon>
        <taxon>Eurotiomycetidae</taxon>
        <taxon>Eurotiales</taxon>
        <taxon>Aspergillaceae</taxon>
        <taxon>Aspergillus</taxon>
    </lineage>
</organism>
<dbReference type="STRING" id="109264.A0A1F8ADN5"/>
<keyword evidence="7 9" id="KW-0503">Monooxygenase</keyword>
<dbReference type="CDD" id="cd11041">
    <property type="entry name" value="CYP503A1-like"/>
    <property type="match status" value="1"/>
</dbReference>
<dbReference type="GO" id="GO:0019748">
    <property type="term" value="P:secondary metabolic process"/>
    <property type="evidence" value="ECO:0007669"/>
    <property type="project" value="UniProtKB-ARBA"/>
</dbReference>
<keyword evidence="10" id="KW-1133">Transmembrane helix</keyword>
<dbReference type="Proteomes" id="UP000179179">
    <property type="component" value="Unassembled WGS sequence"/>
</dbReference>
<dbReference type="PRINTS" id="PR00465">
    <property type="entry name" value="EP450IV"/>
</dbReference>
<dbReference type="OrthoDB" id="1844152at2759"/>
<keyword evidence="5 9" id="KW-0560">Oxidoreductase</keyword>
<dbReference type="AlphaFoldDB" id="A0A1F8ADN5"/>
<dbReference type="PROSITE" id="PS00086">
    <property type="entry name" value="CYTOCHROME_P450"/>
    <property type="match status" value="1"/>
</dbReference>
<gene>
    <name evidence="11" type="ORF">ABOM_001453</name>
</gene>
<dbReference type="GO" id="GO:0016705">
    <property type="term" value="F:oxidoreductase activity, acting on paired donors, with incorporation or reduction of molecular oxygen"/>
    <property type="evidence" value="ECO:0007669"/>
    <property type="project" value="InterPro"/>
</dbReference>
<protein>
    <recommendedName>
        <fullName evidence="13">Cytochrome P450</fullName>
    </recommendedName>
</protein>
<dbReference type="InterPro" id="IPR001128">
    <property type="entry name" value="Cyt_P450"/>
</dbReference>
<dbReference type="SUPFAM" id="SSF48264">
    <property type="entry name" value="Cytochrome P450"/>
    <property type="match status" value="1"/>
</dbReference>
<keyword evidence="4 8" id="KW-0479">Metal-binding</keyword>
<name>A0A1F8ADN5_9EURO</name>
<evidence type="ECO:0000256" key="2">
    <source>
        <dbReference type="ARBA" id="ARBA00010617"/>
    </source>
</evidence>
<dbReference type="InterPro" id="IPR002403">
    <property type="entry name" value="Cyt_P450_E_grp-IV"/>
</dbReference>
<keyword evidence="3 8" id="KW-0349">Heme</keyword>
<dbReference type="PANTHER" id="PTHR46206">
    <property type="entry name" value="CYTOCHROME P450"/>
    <property type="match status" value="1"/>
</dbReference>
<proteinExistence type="inferred from homology"/>
<evidence type="ECO:0000256" key="8">
    <source>
        <dbReference type="PIRSR" id="PIRSR602403-1"/>
    </source>
</evidence>
<dbReference type="GO" id="GO:0005506">
    <property type="term" value="F:iron ion binding"/>
    <property type="evidence" value="ECO:0007669"/>
    <property type="project" value="InterPro"/>
</dbReference>
<evidence type="ECO:0000256" key="7">
    <source>
        <dbReference type="ARBA" id="ARBA00023033"/>
    </source>
</evidence>
<evidence type="ECO:0000256" key="5">
    <source>
        <dbReference type="ARBA" id="ARBA00023002"/>
    </source>
</evidence>
<keyword evidence="10" id="KW-0472">Membrane</keyword>
<evidence type="ECO:0000313" key="11">
    <source>
        <dbReference type="EMBL" id="OGM49856.1"/>
    </source>
</evidence>
<evidence type="ECO:0000256" key="9">
    <source>
        <dbReference type="RuleBase" id="RU000461"/>
    </source>
</evidence>
<keyword evidence="10" id="KW-0812">Transmembrane</keyword>
<comment type="cofactor">
    <cofactor evidence="1 8">
        <name>heme</name>
        <dbReference type="ChEBI" id="CHEBI:30413"/>
    </cofactor>
</comment>
<dbReference type="RefSeq" id="XP_022393573.1">
    <property type="nucleotide sequence ID" value="XM_022528583.1"/>
</dbReference>
<evidence type="ECO:0008006" key="13">
    <source>
        <dbReference type="Google" id="ProtNLM"/>
    </source>
</evidence>
<comment type="similarity">
    <text evidence="2 9">Belongs to the cytochrome P450 family.</text>
</comment>
<keyword evidence="6 8" id="KW-0408">Iron</keyword>
<dbReference type="Pfam" id="PF00067">
    <property type="entry name" value="p450"/>
    <property type="match status" value="1"/>
</dbReference>
<feature type="binding site" description="axial binding residue" evidence="8">
    <location>
        <position position="453"/>
    </location>
    <ligand>
        <name>heme</name>
        <dbReference type="ChEBI" id="CHEBI:30413"/>
    </ligand>
    <ligandPart>
        <name>Fe</name>
        <dbReference type="ChEBI" id="CHEBI:18248"/>
    </ligandPart>
</feature>
<accession>A0A1F8ADN5</accession>
<evidence type="ECO:0000256" key="3">
    <source>
        <dbReference type="ARBA" id="ARBA00022617"/>
    </source>
</evidence>
<dbReference type="EMBL" id="LYCR01000006">
    <property type="protein sequence ID" value="OGM49856.1"/>
    <property type="molecule type" value="Genomic_DNA"/>
</dbReference>
<comment type="caution">
    <text evidence="11">The sequence shown here is derived from an EMBL/GenBank/DDBJ whole genome shotgun (WGS) entry which is preliminary data.</text>
</comment>
<dbReference type="InterPro" id="IPR036396">
    <property type="entry name" value="Cyt_P450_sf"/>
</dbReference>
<evidence type="ECO:0000256" key="10">
    <source>
        <dbReference type="SAM" id="Phobius"/>
    </source>
</evidence>
<dbReference type="InterPro" id="IPR017972">
    <property type="entry name" value="Cyt_P450_CS"/>
</dbReference>
<dbReference type="GO" id="GO:0004497">
    <property type="term" value="F:monooxygenase activity"/>
    <property type="evidence" value="ECO:0007669"/>
    <property type="project" value="UniProtKB-KW"/>
</dbReference>
<keyword evidence="12" id="KW-1185">Reference proteome</keyword>
<dbReference type="GO" id="GO:0020037">
    <property type="term" value="F:heme binding"/>
    <property type="evidence" value="ECO:0007669"/>
    <property type="project" value="InterPro"/>
</dbReference>
<evidence type="ECO:0000256" key="4">
    <source>
        <dbReference type="ARBA" id="ARBA00022723"/>
    </source>
</evidence>
<evidence type="ECO:0000256" key="1">
    <source>
        <dbReference type="ARBA" id="ARBA00001971"/>
    </source>
</evidence>
<evidence type="ECO:0000256" key="6">
    <source>
        <dbReference type="ARBA" id="ARBA00023004"/>
    </source>
</evidence>
<sequence length="514" mass="58697">MVVGLVLEVLNSSIFHLFLVACLLVLIYDWTFSSKLYPGFPAVGIDPRKGFLRGFEKARDDWYLHGKEILDRGLKTCVGCFQVVTDAGPKIIMPNRFADEIRNHPDLNFCKAISKEFFGSYPGFKPFADGIESQIVLEVVRGRLTQSLNLITEELADETSQAVKELFGKPDRWTEITYKPMLLQLVARVSARVFVGPELCTNEDWLHITKEYTIEAFIAGRALRTWNPLLRPVVHWFLPECRTLRWRQAEARRIAMPIIEERRKANRLAKEEGQPTLKTADTIGWMDEAARGRQYDVVNAQLSLSFAAIHTTSEMVTGLMSDLCANPENFESLREEITSVLGGKGWTKQALHNLKLMDSVMKESQRHHFGDIAAMYRIAEKALSLSDGTRIPEGAFTMVGIDRMHDLEVFNDPHSFNGSRFLDMRQQPGDENRWQFVTTSPEHLAFGHGKHACPGRFFASNEIKTVLIYLLMEYDWKFTYEGPSEDLQYGQELSTDPNARVMIRKREVPITLQL</sequence>
<dbReference type="GeneID" id="34444843"/>
<feature type="transmembrane region" description="Helical" evidence="10">
    <location>
        <begin position="12"/>
        <end position="30"/>
    </location>
</feature>
<reference evidence="11 12" key="1">
    <citation type="journal article" date="2016" name="Genome Biol. Evol.">
        <title>Draft genome sequence of an aflatoxigenic Aspergillus species, A. bombycis.</title>
        <authorList>
            <person name="Moore G.G."/>
            <person name="Mack B.M."/>
            <person name="Beltz S.B."/>
            <person name="Gilbert M.K."/>
        </authorList>
    </citation>
    <scope>NUCLEOTIDE SEQUENCE [LARGE SCALE GENOMIC DNA]</scope>
    <source>
        <strain evidence="12">NRRL 26010</strain>
    </source>
</reference>
<dbReference type="PANTHER" id="PTHR46206:SF2">
    <property type="entry name" value="CYTOCHROME P450 MONOOXYGENASE AUSG-RELATED"/>
    <property type="match status" value="1"/>
</dbReference>
<evidence type="ECO:0000313" key="12">
    <source>
        <dbReference type="Proteomes" id="UP000179179"/>
    </source>
</evidence>
<dbReference type="Gene3D" id="1.10.630.10">
    <property type="entry name" value="Cytochrome P450"/>
    <property type="match status" value="1"/>
</dbReference>